<evidence type="ECO:0000313" key="2">
    <source>
        <dbReference type="EMBL" id="MDY0882323.1"/>
    </source>
</evidence>
<evidence type="ECO:0000256" key="1">
    <source>
        <dbReference type="SAM" id="Phobius"/>
    </source>
</evidence>
<sequence>MPAELSQYLDEKTIRAGIKLMLLLIGLLLVVGKTRWLDRRAGLPFKDALNEMRKDPRALADYYGRRFLGICLLVSVALLAI</sequence>
<feature type="transmembrane region" description="Helical" evidence="1">
    <location>
        <begin position="12"/>
        <end position="31"/>
    </location>
</feature>
<dbReference type="EMBL" id="JAXCLW010000001">
    <property type="protein sequence ID" value="MDY0882323.1"/>
    <property type="molecule type" value="Genomic_DNA"/>
</dbReference>
<evidence type="ECO:0000313" key="3">
    <source>
        <dbReference type="Proteomes" id="UP001279642"/>
    </source>
</evidence>
<accession>A0ABU5E809</accession>
<keyword evidence="1" id="KW-0812">Transmembrane</keyword>
<feature type="transmembrane region" description="Helical" evidence="1">
    <location>
        <begin position="62"/>
        <end position="80"/>
    </location>
</feature>
<protein>
    <submittedName>
        <fullName evidence="2">Uncharacterized protein</fullName>
    </submittedName>
</protein>
<dbReference type="Proteomes" id="UP001279642">
    <property type="component" value="Unassembled WGS sequence"/>
</dbReference>
<proteinExistence type="predicted"/>
<dbReference type="RefSeq" id="WP_320507348.1">
    <property type="nucleotide sequence ID" value="NZ_JAXCLW010000001.1"/>
</dbReference>
<organism evidence="2 3">
    <name type="scientific">Dongia soli</name>
    <dbReference type="NCBI Taxonomy" id="600628"/>
    <lineage>
        <taxon>Bacteria</taxon>
        <taxon>Pseudomonadati</taxon>
        <taxon>Pseudomonadota</taxon>
        <taxon>Alphaproteobacteria</taxon>
        <taxon>Rhodospirillales</taxon>
        <taxon>Dongiaceae</taxon>
        <taxon>Dongia</taxon>
    </lineage>
</organism>
<keyword evidence="1" id="KW-0472">Membrane</keyword>
<keyword evidence="1" id="KW-1133">Transmembrane helix</keyword>
<reference evidence="2 3" key="1">
    <citation type="journal article" date="2016" name="Antonie Van Leeuwenhoek">
        <title>Dongia soli sp. nov., isolated from soil from Dokdo, Korea.</title>
        <authorList>
            <person name="Kim D.U."/>
            <person name="Lee H."/>
            <person name="Kim H."/>
            <person name="Kim S.G."/>
            <person name="Ka J.O."/>
        </authorList>
    </citation>
    <scope>NUCLEOTIDE SEQUENCE [LARGE SCALE GENOMIC DNA]</scope>
    <source>
        <strain evidence="2 3">D78</strain>
    </source>
</reference>
<gene>
    <name evidence="2" type="ORF">SMD27_05685</name>
</gene>
<name>A0ABU5E809_9PROT</name>
<comment type="caution">
    <text evidence="2">The sequence shown here is derived from an EMBL/GenBank/DDBJ whole genome shotgun (WGS) entry which is preliminary data.</text>
</comment>
<keyword evidence="3" id="KW-1185">Reference proteome</keyword>